<sequence length="296" mass="33767">MAHRVNEMYGLYVNGSDAPDLTDSLANQICPLTGKRCGKRRKSVNETIGTCSVLAKDSVSNEDMPMLICPDRLIEGNRIFLDCIDLISSSIPGSDLYLIPEVKTSAGRLDYVLAAFRDGHPVDFVGIELQTLDTTGSVWPNRQRLLCDLGYMQSDTPKTDKQEYSINWKMTGKTILTQIVQKGQLFETFNRHLVLICQTPLYDYMEQAFNFSEVEDDNHRNHIHFHCYDYIPAQSEMCLRLGKMKSITAEAVDRIMGLESPSNEELVAINKILEKRMKPDYLFNPFRLNNRMHTLV</sequence>
<evidence type="ECO:0000313" key="3">
    <source>
        <dbReference type="EMBL" id="QSY57588.1"/>
    </source>
</evidence>
<dbReference type="REBASE" id="384721">
    <property type="entry name" value="BimTam1GORF2177P"/>
</dbReference>
<proteinExistence type="predicted"/>
<dbReference type="InterPro" id="IPR022009">
    <property type="entry name" value="Resctriction_endonuc_II_NotI"/>
</dbReference>
<keyword evidence="2" id="KW-0255">Endonuclease</keyword>
<reference evidence="2 4" key="1">
    <citation type="submission" date="2017-07" db="EMBL/GenBank/DDBJ databases">
        <title>Bifidobacterium novel species.</title>
        <authorList>
            <person name="Lugli G.A."/>
            <person name="Milani C."/>
            <person name="Duranti S."/>
            <person name="Mangifesta M."/>
        </authorList>
    </citation>
    <scope>NUCLEOTIDE SEQUENCE [LARGE SCALE GENOMIC DNA]</scope>
    <source>
        <strain evidence="2 4">45</strain>
    </source>
</reference>
<dbReference type="RefSeq" id="WP_101626591.1">
    <property type="nucleotide sequence ID" value="NZ_CP071591.1"/>
</dbReference>
<organism evidence="2 4">
    <name type="scientific">Bifidobacterium imperatoris</name>
    <dbReference type="NCBI Taxonomy" id="2020965"/>
    <lineage>
        <taxon>Bacteria</taxon>
        <taxon>Bacillati</taxon>
        <taxon>Actinomycetota</taxon>
        <taxon>Actinomycetes</taxon>
        <taxon>Bifidobacteriales</taxon>
        <taxon>Bifidobacteriaceae</taxon>
        <taxon>Bifidobacterium</taxon>
    </lineage>
</organism>
<keyword evidence="5" id="KW-1185">Reference proteome</keyword>
<reference evidence="3 5" key="2">
    <citation type="submission" date="2021-03" db="EMBL/GenBank/DDBJ databases">
        <title>Genome sequencing of Bifidobacterium imperatoris JCM 32708.</title>
        <authorList>
            <person name="Kim J."/>
        </authorList>
    </citation>
    <scope>NUCLEOTIDE SEQUENCE [LARGE SCALE GENOMIC DNA]</scope>
    <source>
        <strain evidence="3 5">JCM 32708</strain>
    </source>
</reference>
<evidence type="ECO:0000313" key="5">
    <source>
        <dbReference type="Proteomes" id="UP000663067"/>
    </source>
</evidence>
<dbReference type="Pfam" id="PF12183">
    <property type="entry name" value="NotI"/>
    <property type="match status" value="1"/>
</dbReference>
<dbReference type="Proteomes" id="UP000234855">
    <property type="component" value="Unassembled WGS sequence"/>
</dbReference>
<keyword evidence="2" id="KW-0540">Nuclease</keyword>
<dbReference type="Proteomes" id="UP000663067">
    <property type="component" value="Chromosome"/>
</dbReference>
<name>A0A2N5IP76_9BIFI</name>
<dbReference type="EMBL" id="CP071591">
    <property type="protein sequence ID" value="QSY57588.1"/>
    <property type="molecule type" value="Genomic_DNA"/>
</dbReference>
<gene>
    <name evidence="3" type="ORF">BLI708_10320</name>
    <name evidence="2" type="ORF">Tam1G_2178</name>
</gene>
<evidence type="ECO:0000259" key="1">
    <source>
        <dbReference type="Pfam" id="PF12183"/>
    </source>
</evidence>
<evidence type="ECO:0000313" key="2">
    <source>
        <dbReference type="EMBL" id="PLS23771.1"/>
    </source>
</evidence>
<keyword evidence="2" id="KW-0378">Hydrolase</keyword>
<dbReference type="GO" id="GO:0004519">
    <property type="term" value="F:endonuclease activity"/>
    <property type="evidence" value="ECO:0007669"/>
    <property type="project" value="UniProtKB-KW"/>
</dbReference>
<feature type="domain" description="Restriction endonuclease type II NotI" evidence="1">
    <location>
        <begin position="98"/>
        <end position="218"/>
    </location>
</feature>
<dbReference type="EMBL" id="NMWV01000047">
    <property type="protein sequence ID" value="PLS23771.1"/>
    <property type="molecule type" value="Genomic_DNA"/>
</dbReference>
<dbReference type="AlphaFoldDB" id="A0A2N5IP76"/>
<accession>A0A2N5IP76</accession>
<evidence type="ECO:0000313" key="4">
    <source>
        <dbReference type="Proteomes" id="UP000234855"/>
    </source>
</evidence>
<protein>
    <submittedName>
        <fullName evidence="2">Restriction endonuclease NotI</fullName>
    </submittedName>
</protein>